<dbReference type="InterPro" id="IPR022646">
    <property type="entry name" value="SecD/SecF_CS"/>
</dbReference>
<evidence type="ECO:0000256" key="8">
    <source>
        <dbReference type="ARBA" id="ARBA00023136"/>
    </source>
</evidence>
<accession>A0ABU7LU57</accession>
<keyword evidence="4 9" id="KW-0812">Transmembrane</keyword>
<comment type="caution">
    <text evidence="13">The sequence shown here is derived from an EMBL/GenBank/DDBJ whole genome shotgun (WGS) entry which is preliminary data.</text>
</comment>
<keyword evidence="8 9" id="KW-0472">Membrane</keyword>
<evidence type="ECO:0000313" key="14">
    <source>
        <dbReference type="Proteomes" id="UP001354971"/>
    </source>
</evidence>
<reference evidence="13 14" key="1">
    <citation type="submission" date="2024-01" db="EMBL/GenBank/DDBJ databases">
        <title>Hyphobacterium bacterium isolated from marine sediment.</title>
        <authorList>
            <person name="Zhao S."/>
        </authorList>
    </citation>
    <scope>NUCLEOTIDE SEQUENCE [LARGE SCALE GENOMIC DNA]</scope>
    <source>
        <strain evidence="14">HN65</strain>
    </source>
</reference>
<organism evidence="13 14">
    <name type="scientific">Hyphobacterium lacteum</name>
    <dbReference type="NCBI Taxonomy" id="3116575"/>
    <lineage>
        <taxon>Bacteria</taxon>
        <taxon>Pseudomonadati</taxon>
        <taxon>Pseudomonadota</taxon>
        <taxon>Alphaproteobacteria</taxon>
        <taxon>Maricaulales</taxon>
        <taxon>Maricaulaceae</taxon>
        <taxon>Hyphobacterium</taxon>
    </lineage>
</organism>
<feature type="transmembrane region" description="Helical" evidence="9">
    <location>
        <begin position="490"/>
        <end position="518"/>
    </location>
</feature>
<feature type="transmembrane region" description="Helical" evidence="9">
    <location>
        <begin position="420"/>
        <end position="441"/>
    </location>
</feature>
<evidence type="ECO:0000259" key="11">
    <source>
        <dbReference type="Pfam" id="PF21760"/>
    </source>
</evidence>
<evidence type="ECO:0000256" key="2">
    <source>
        <dbReference type="ARBA" id="ARBA00022448"/>
    </source>
</evidence>
<evidence type="ECO:0000259" key="12">
    <source>
        <dbReference type="Pfam" id="PF22599"/>
    </source>
</evidence>
<comment type="similarity">
    <text evidence="9">Belongs to the SecD/SecF family. SecD subfamily.</text>
</comment>
<comment type="caution">
    <text evidence="9">Lacks conserved residue(s) required for the propagation of feature annotation.</text>
</comment>
<dbReference type="EMBL" id="JAZDRP010000009">
    <property type="protein sequence ID" value="MEE2527146.1"/>
    <property type="molecule type" value="Genomic_DNA"/>
</dbReference>
<dbReference type="RefSeq" id="WP_330199810.1">
    <property type="nucleotide sequence ID" value="NZ_JAZDRP010000009.1"/>
</dbReference>
<name>A0ABU7LU57_9PROT</name>
<feature type="domain" description="Protein translocase subunit SecDF P1" evidence="11">
    <location>
        <begin position="159"/>
        <end position="216"/>
    </location>
</feature>
<evidence type="ECO:0000259" key="10">
    <source>
        <dbReference type="Pfam" id="PF02355"/>
    </source>
</evidence>
<feature type="transmembrane region" description="Helical" evidence="9">
    <location>
        <begin position="396"/>
        <end position="414"/>
    </location>
</feature>
<dbReference type="Gene3D" id="1.20.1640.10">
    <property type="entry name" value="Multidrug efflux transporter AcrB transmembrane domain"/>
    <property type="match status" value="1"/>
</dbReference>
<keyword evidence="2 9" id="KW-0813">Transport</keyword>
<dbReference type="InterPro" id="IPR005791">
    <property type="entry name" value="SecD"/>
</dbReference>
<feature type="domain" description="Protein export membrane protein SecD/SecF C-terminal" evidence="10">
    <location>
        <begin position="346"/>
        <end position="517"/>
    </location>
</feature>
<keyword evidence="6 9" id="KW-1133">Transmembrane helix</keyword>
<evidence type="ECO:0000256" key="9">
    <source>
        <dbReference type="HAMAP-Rule" id="MF_01463"/>
    </source>
</evidence>
<feature type="transmembrane region" description="Helical" evidence="9">
    <location>
        <begin position="369"/>
        <end position="389"/>
    </location>
</feature>
<feature type="domain" description="SecDF P1 head subdomain" evidence="12">
    <location>
        <begin position="236"/>
        <end position="345"/>
    </location>
</feature>
<comment type="function">
    <text evidence="9">Part of the Sec protein translocase complex. Interacts with the SecYEG preprotein conducting channel. SecDF uses the proton motive force (PMF) to complete protein translocation after the ATP-dependent function of SecA.</text>
</comment>
<dbReference type="PANTHER" id="PTHR30081:SF1">
    <property type="entry name" value="PROTEIN TRANSLOCASE SUBUNIT SECD"/>
    <property type="match status" value="1"/>
</dbReference>
<dbReference type="Gene3D" id="3.30.1360.200">
    <property type="match status" value="1"/>
</dbReference>
<dbReference type="SUPFAM" id="SSF82866">
    <property type="entry name" value="Multidrug efflux transporter AcrB transmembrane domain"/>
    <property type="match status" value="1"/>
</dbReference>
<dbReference type="Pfam" id="PF07549">
    <property type="entry name" value="Sec_GG"/>
    <property type="match status" value="1"/>
</dbReference>
<evidence type="ECO:0000256" key="6">
    <source>
        <dbReference type="ARBA" id="ARBA00022989"/>
    </source>
</evidence>
<dbReference type="InterPro" id="IPR048634">
    <property type="entry name" value="SecD_SecF_C"/>
</dbReference>
<dbReference type="Pfam" id="PF21760">
    <property type="entry name" value="SecD_1st"/>
    <property type="match status" value="1"/>
</dbReference>
<dbReference type="Pfam" id="PF02355">
    <property type="entry name" value="SecD_SecF_C"/>
    <property type="match status" value="1"/>
</dbReference>
<evidence type="ECO:0000256" key="3">
    <source>
        <dbReference type="ARBA" id="ARBA00022475"/>
    </source>
</evidence>
<dbReference type="NCBIfam" id="TIGR01129">
    <property type="entry name" value="secD"/>
    <property type="match status" value="1"/>
</dbReference>
<dbReference type="Pfam" id="PF22599">
    <property type="entry name" value="SecDF_P1_head"/>
    <property type="match status" value="1"/>
</dbReference>
<dbReference type="InterPro" id="IPR054384">
    <property type="entry name" value="SecDF_P1_head"/>
</dbReference>
<evidence type="ECO:0000313" key="13">
    <source>
        <dbReference type="EMBL" id="MEE2527146.1"/>
    </source>
</evidence>
<evidence type="ECO:0000256" key="5">
    <source>
        <dbReference type="ARBA" id="ARBA00022927"/>
    </source>
</evidence>
<keyword evidence="5 9" id="KW-0653">Protein transport</keyword>
<dbReference type="InterPro" id="IPR048631">
    <property type="entry name" value="SecD_1st"/>
</dbReference>
<dbReference type="PANTHER" id="PTHR30081">
    <property type="entry name" value="PROTEIN-EXPORT MEMBRANE PROTEIN SEC"/>
    <property type="match status" value="1"/>
</dbReference>
<dbReference type="InterPro" id="IPR022813">
    <property type="entry name" value="SecD/SecF_arch_bac"/>
</dbReference>
<evidence type="ECO:0000256" key="7">
    <source>
        <dbReference type="ARBA" id="ARBA00023010"/>
    </source>
</evidence>
<dbReference type="InterPro" id="IPR055344">
    <property type="entry name" value="SecD_SecF_C_bact"/>
</dbReference>
<comment type="subcellular location">
    <subcellularLocation>
        <location evidence="1 9">Cell membrane</location>
        <topology evidence="1 9">Multi-pass membrane protein</topology>
    </subcellularLocation>
</comment>
<sequence>MLYFAPWKIALILAVSLLGIWYAAPNFSPVPGQTVNLGLDLRGGSHLVFEVDLEGVREERLTGLSQEANVLLRQQPNIPVAANAVIGNEVVIRVARDDDMEEAFTRLQSLSRPIGDSTAALTGALSARNVSFVREDEERTIRINLTDAALVDIRDRTLSQSIEVIRRRIDATGTTEPSITRQGDERILVQVPGEDDPQSIIRLVGTTAVMTFHLVREDVAVGADGQARTPPGVMILQQENLSEPYIAVERRAMVQGENLTYAGSTFQEGRWVVEFRFDTAGAAAFGRVTAQNVGRRFAVVLDDVVISSPVILGPILGGSGVIQGSFDAESANELAVLLQAGALPADLTVVEQRSVGPGLGQDSIDKGTIAVVIGFIGVIVFMLAAYSLFGVFSNIALMLNVTLILGALSGLQATLTLPGIAGIILTIGMAVDANVLIYERIREESKNGRTPANAIERGYSEALSAILDANITTLIAAGVLYMLGAGPVRGFAVTLGIGILTSVFTAFVFSRLLIAMWVKGLKPKKLPI</sequence>
<gene>
    <name evidence="9 13" type="primary">secD</name>
    <name evidence="13" type="ORF">V0U79_12280</name>
</gene>
<keyword evidence="3 9" id="KW-1003">Cell membrane</keyword>
<dbReference type="Gene3D" id="3.30.70.3400">
    <property type="match status" value="1"/>
</dbReference>
<keyword evidence="14" id="KW-1185">Reference proteome</keyword>
<protein>
    <recommendedName>
        <fullName evidence="9">Protein translocase subunit SecD</fullName>
    </recommendedName>
</protein>
<evidence type="ECO:0000256" key="1">
    <source>
        <dbReference type="ARBA" id="ARBA00004651"/>
    </source>
</evidence>
<dbReference type="Proteomes" id="UP001354971">
    <property type="component" value="Unassembled WGS sequence"/>
</dbReference>
<dbReference type="HAMAP" id="MF_01463_B">
    <property type="entry name" value="SecD_B"/>
    <property type="match status" value="1"/>
</dbReference>
<proteinExistence type="inferred from homology"/>
<evidence type="ECO:0000256" key="4">
    <source>
        <dbReference type="ARBA" id="ARBA00022692"/>
    </source>
</evidence>
<feature type="transmembrane region" description="Helical" evidence="9">
    <location>
        <begin position="462"/>
        <end position="484"/>
    </location>
</feature>
<dbReference type="NCBIfam" id="TIGR00916">
    <property type="entry name" value="2A0604s01"/>
    <property type="match status" value="1"/>
</dbReference>
<comment type="subunit">
    <text evidence="9">Forms a complex with SecF. Part of the essential Sec protein translocation apparatus which comprises SecA, SecYEG and auxiliary proteins SecDF-YajC and YidC.</text>
</comment>
<keyword evidence="7 9" id="KW-0811">Translocation</keyword>